<evidence type="ECO:0000313" key="1">
    <source>
        <dbReference type="EMBL" id="CAH3123904.1"/>
    </source>
</evidence>
<feature type="non-terminal residue" evidence="1">
    <location>
        <position position="70"/>
    </location>
</feature>
<keyword evidence="2" id="KW-1185">Reference proteome</keyword>
<accession>A0ABN8P032</accession>
<organism evidence="1 2">
    <name type="scientific">Porites lobata</name>
    <dbReference type="NCBI Taxonomy" id="104759"/>
    <lineage>
        <taxon>Eukaryota</taxon>
        <taxon>Metazoa</taxon>
        <taxon>Cnidaria</taxon>
        <taxon>Anthozoa</taxon>
        <taxon>Hexacorallia</taxon>
        <taxon>Scleractinia</taxon>
        <taxon>Fungiina</taxon>
        <taxon>Poritidae</taxon>
        <taxon>Porites</taxon>
    </lineage>
</organism>
<dbReference type="Proteomes" id="UP001159405">
    <property type="component" value="Unassembled WGS sequence"/>
</dbReference>
<dbReference type="EMBL" id="CALNXK010000039">
    <property type="protein sequence ID" value="CAH3123904.1"/>
    <property type="molecule type" value="Genomic_DNA"/>
</dbReference>
<protein>
    <submittedName>
        <fullName evidence="1">Uncharacterized protein</fullName>
    </submittedName>
</protein>
<name>A0ABN8P032_9CNID</name>
<gene>
    <name evidence="1" type="ORF">PLOB_00030322</name>
</gene>
<proteinExistence type="predicted"/>
<sequence>MDVRKRIPTEKGKQFETQKMKENRKTALANLTRQMNLISPLLTDFENEKQVLPEAHDAYLKASDDDDEIK</sequence>
<comment type="caution">
    <text evidence="1">The sequence shown here is derived from an EMBL/GenBank/DDBJ whole genome shotgun (WGS) entry which is preliminary data.</text>
</comment>
<reference evidence="1 2" key="1">
    <citation type="submission" date="2022-05" db="EMBL/GenBank/DDBJ databases">
        <authorList>
            <consortium name="Genoscope - CEA"/>
            <person name="William W."/>
        </authorList>
    </citation>
    <scope>NUCLEOTIDE SEQUENCE [LARGE SCALE GENOMIC DNA]</scope>
</reference>
<evidence type="ECO:0000313" key="2">
    <source>
        <dbReference type="Proteomes" id="UP001159405"/>
    </source>
</evidence>